<comment type="caution">
    <text evidence="6">The sequence shown here is derived from an EMBL/GenBank/DDBJ whole genome shotgun (WGS) entry which is preliminary data.</text>
</comment>
<evidence type="ECO:0000313" key="6">
    <source>
        <dbReference type="EMBL" id="MCL7941684.1"/>
    </source>
</evidence>
<dbReference type="PANTHER" id="PTHR30126:SF98">
    <property type="entry name" value="HTH-TYPE TRANSCRIPTIONAL ACTIVATOR BAUR"/>
    <property type="match status" value="1"/>
</dbReference>
<comment type="similarity">
    <text evidence="1">Belongs to the LysR transcriptional regulatory family.</text>
</comment>
<dbReference type="EMBL" id="JAMJPK010000007">
    <property type="protein sequence ID" value="MCL7941684.1"/>
    <property type="molecule type" value="Genomic_DNA"/>
</dbReference>
<accession>A0ABT0T4M2</accession>
<dbReference type="PROSITE" id="PS50931">
    <property type="entry name" value="HTH_LYSR"/>
    <property type="match status" value="1"/>
</dbReference>
<dbReference type="Pfam" id="PF00126">
    <property type="entry name" value="HTH_1"/>
    <property type="match status" value="1"/>
</dbReference>
<reference evidence="6" key="1">
    <citation type="submission" date="2022-05" db="EMBL/GenBank/DDBJ databases">
        <title>Halomonas geminus sp. nov. and Halomonas llamarensis sp. nov. isolated from high-altitude salars of the Atacama Desert.</title>
        <authorList>
            <person name="Hintersatz C."/>
            <person name="Rojas L.A."/>
            <person name="Wei T.-S."/>
            <person name="Kutschke S."/>
            <person name="Lehmann F."/>
            <person name="Jain R."/>
            <person name="Pollmann K."/>
        </authorList>
    </citation>
    <scope>NUCLEOTIDE SEQUENCE</scope>
    <source>
        <strain evidence="6">ATCH28</strain>
    </source>
</reference>
<evidence type="ECO:0000313" key="7">
    <source>
        <dbReference type="Proteomes" id="UP001165369"/>
    </source>
</evidence>
<evidence type="ECO:0000256" key="4">
    <source>
        <dbReference type="ARBA" id="ARBA00023163"/>
    </source>
</evidence>
<name>A0ABT0T4M2_9GAMM</name>
<keyword evidence="3" id="KW-0238">DNA-binding</keyword>
<dbReference type="InterPro" id="IPR036390">
    <property type="entry name" value="WH_DNA-bd_sf"/>
</dbReference>
<sequence>MKLNYHHLYHFWQVARSGHLTQTAEALHISQSALSHQIRQLEERLGQKLFIREGRKLRLSEAGRLAFDYANAIFRQGEELTALFTEGGQAHRESIRVGAVATLSRNFQEEFLRPLLDREDMELSLQSGGLDDLLRRLSAHRLDVVLANQSVRGDDQHPWRSKRLARQPVSLIGASGLAPLPAFPDGLRGRGLIVPGPDSTVRQAFDQLCDYHRLSPTLIAEVDDMAMMRLLARDTLHLAVMPPVVVRDELRAGTLTDFGALPGVFEEFYAITIRRRFESPLLKRLLGQPSEALLPKTRV</sequence>
<protein>
    <submittedName>
        <fullName evidence="6">LysR family transcriptional regulator</fullName>
    </submittedName>
</protein>
<dbReference type="PANTHER" id="PTHR30126">
    <property type="entry name" value="HTH-TYPE TRANSCRIPTIONAL REGULATOR"/>
    <property type="match status" value="1"/>
</dbReference>
<dbReference type="InterPro" id="IPR036388">
    <property type="entry name" value="WH-like_DNA-bd_sf"/>
</dbReference>
<dbReference type="SUPFAM" id="SSF46785">
    <property type="entry name" value="Winged helix' DNA-binding domain"/>
    <property type="match status" value="1"/>
</dbReference>
<organism evidence="6 7">
    <name type="scientific">Halomonas gemina</name>
    <dbReference type="NCBI Taxonomy" id="2945105"/>
    <lineage>
        <taxon>Bacteria</taxon>
        <taxon>Pseudomonadati</taxon>
        <taxon>Pseudomonadota</taxon>
        <taxon>Gammaproteobacteria</taxon>
        <taxon>Oceanospirillales</taxon>
        <taxon>Halomonadaceae</taxon>
        <taxon>Halomonas</taxon>
    </lineage>
</organism>
<dbReference type="Gene3D" id="1.10.10.10">
    <property type="entry name" value="Winged helix-like DNA-binding domain superfamily/Winged helix DNA-binding domain"/>
    <property type="match status" value="1"/>
</dbReference>
<keyword evidence="7" id="KW-1185">Reference proteome</keyword>
<dbReference type="InterPro" id="IPR000847">
    <property type="entry name" value="LysR_HTH_N"/>
</dbReference>
<dbReference type="InterPro" id="IPR005119">
    <property type="entry name" value="LysR_subst-bd"/>
</dbReference>
<evidence type="ECO:0000256" key="3">
    <source>
        <dbReference type="ARBA" id="ARBA00023125"/>
    </source>
</evidence>
<evidence type="ECO:0000256" key="2">
    <source>
        <dbReference type="ARBA" id="ARBA00023015"/>
    </source>
</evidence>
<dbReference type="RefSeq" id="WP_250062800.1">
    <property type="nucleotide sequence ID" value="NZ_JAMJPK010000007.1"/>
</dbReference>
<evidence type="ECO:0000256" key="1">
    <source>
        <dbReference type="ARBA" id="ARBA00009437"/>
    </source>
</evidence>
<evidence type="ECO:0000259" key="5">
    <source>
        <dbReference type="PROSITE" id="PS50931"/>
    </source>
</evidence>
<keyword evidence="2" id="KW-0805">Transcription regulation</keyword>
<dbReference type="PRINTS" id="PR00039">
    <property type="entry name" value="HTHLYSR"/>
</dbReference>
<proteinExistence type="inferred from homology"/>
<keyword evidence="4" id="KW-0804">Transcription</keyword>
<dbReference type="SUPFAM" id="SSF53850">
    <property type="entry name" value="Periplasmic binding protein-like II"/>
    <property type="match status" value="1"/>
</dbReference>
<dbReference type="Pfam" id="PF03466">
    <property type="entry name" value="LysR_substrate"/>
    <property type="match status" value="1"/>
</dbReference>
<dbReference type="Gene3D" id="3.40.190.290">
    <property type="match status" value="1"/>
</dbReference>
<dbReference type="Proteomes" id="UP001165369">
    <property type="component" value="Unassembled WGS sequence"/>
</dbReference>
<gene>
    <name evidence="6" type="ORF">M8009_15450</name>
</gene>
<feature type="domain" description="HTH lysR-type" evidence="5">
    <location>
        <begin position="1"/>
        <end position="60"/>
    </location>
</feature>